<feature type="compositionally biased region" description="Low complexity" evidence="2">
    <location>
        <begin position="66"/>
        <end position="92"/>
    </location>
</feature>
<organism evidence="3 4">
    <name type="scientific">Acrasis kona</name>
    <dbReference type="NCBI Taxonomy" id="1008807"/>
    <lineage>
        <taxon>Eukaryota</taxon>
        <taxon>Discoba</taxon>
        <taxon>Heterolobosea</taxon>
        <taxon>Tetramitia</taxon>
        <taxon>Eutetramitia</taxon>
        <taxon>Acrasidae</taxon>
        <taxon>Acrasis</taxon>
    </lineage>
</organism>
<dbReference type="EMBL" id="JAOPGA020001461">
    <property type="protein sequence ID" value="KAL0488690.1"/>
    <property type="molecule type" value="Genomic_DNA"/>
</dbReference>
<feature type="coiled-coil region" evidence="1">
    <location>
        <begin position="186"/>
        <end position="220"/>
    </location>
</feature>
<keyword evidence="4" id="KW-1185">Reference proteome</keyword>
<feature type="region of interest" description="Disordered" evidence="2">
    <location>
        <begin position="52"/>
        <end position="98"/>
    </location>
</feature>
<reference evidence="3 4" key="1">
    <citation type="submission" date="2024-03" db="EMBL/GenBank/DDBJ databases">
        <title>The Acrasis kona genome and developmental transcriptomes reveal deep origins of eukaryotic multicellular pathways.</title>
        <authorList>
            <person name="Sheikh S."/>
            <person name="Fu C.-J."/>
            <person name="Brown M.W."/>
            <person name="Baldauf S.L."/>
        </authorList>
    </citation>
    <scope>NUCLEOTIDE SEQUENCE [LARGE SCALE GENOMIC DNA]</scope>
    <source>
        <strain evidence="3 4">ATCC MYA-3509</strain>
    </source>
</reference>
<dbReference type="AlphaFoldDB" id="A0AAW2ZGZ9"/>
<keyword evidence="1" id="KW-0175">Coiled coil</keyword>
<name>A0AAW2ZGZ9_9EUKA</name>
<protein>
    <submittedName>
        <fullName evidence="3">Uncharacterized protein</fullName>
    </submittedName>
</protein>
<dbReference type="Proteomes" id="UP001431209">
    <property type="component" value="Unassembled WGS sequence"/>
</dbReference>
<evidence type="ECO:0000256" key="2">
    <source>
        <dbReference type="SAM" id="MobiDB-lite"/>
    </source>
</evidence>
<accession>A0AAW2ZGZ9</accession>
<gene>
    <name evidence="3" type="ORF">AKO1_015844</name>
</gene>
<evidence type="ECO:0000313" key="3">
    <source>
        <dbReference type="EMBL" id="KAL0488690.1"/>
    </source>
</evidence>
<evidence type="ECO:0000256" key="1">
    <source>
        <dbReference type="SAM" id="Coils"/>
    </source>
</evidence>
<proteinExistence type="predicted"/>
<comment type="caution">
    <text evidence="3">The sequence shown here is derived from an EMBL/GenBank/DDBJ whole genome shotgun (WGS) entry which is preliminary data.</text>
</comment>
<evidence type="ECO:0000313" key="4">
    <source>
        <dbReference type="Proteomes" id="UP001431209"/>
    </source>
</evidence>
<sequence>MKYFQKMGYTSSAKAFKNPKTSESIDATKYTGDLLRRMSSLSEFCGITKKEVPDKKKKKKTKTERTTAIHTTTAQKQPAGSSTPASSPKTSTFQPEVQIKKSKKEIDADIDLFSSLHRDGIDFSVDSYMNIEQPAHDEPTTTTLNKNVTATTSSASGMAALQKTINKKKVAKDPIEDRVTNMESFLKIKSTTNSDLLKRLKNLEDRIVDLEDKGVFEQTNHLSDKSEHKNNAYFNDDYGYIKQEGERLEDNTDVFKQELEEVASNENSLDSYASKVDILSFDSEMGYIDSFMSGEHSNHLGLADTPPSPARFSLPDVDFKFASDTTL</sequence>